<name>A0A5B9DUT3_9HYPH</name>
<dbReference type="GO" id="GO:0016491">
    <property type="term" value="F:oxidoreductase activity"/>
    <property type="evidence" value="ECO:0007669"/>
    <property type="project" value="InterPro"/>
</dbReference>
<dbReference type="PANTHER" id="PTHR42923:SF17">
    <property type="entry name" value="AMINE OXIDASE DOMAIN-CONTAINING PROTEIN"/>
    <property type="match status" value="1"/>
</dbReference>
<sequence>MAVIGAGIAGLSAAWLLSRTNKVVLYEAEGRAGGHANTATFPSLSGRVDVDTGFIVYNELNYPNLVALFSHLGVETEASDMSFSASLEGGRLEYSSEGLNGLIGQRGNVLKPRFWAMLGDIVRFYNEAPRLLDRHDLAGLTLGDYLDRERYSQAFVRDHLLPMGAAIWSTTVEQMRDYPLLAFVRFFKSHGLLRLVGRPQWRTVTGGSRRYVSRLIEDGNFELRLGAPVVSVERRGEMVAIRDGNGNEAIHTDVVFATHADQALALLDDPDAGECNILSAFRYTKNTAVLHADPRLMPRRRRTWSSWNYIGEPGESGDDQLCVTYWMNRLQNLNVPEDYFVTLNPVREIAPHSIVRTIQYRHPLFTRAAIEAQPLLWQLQGQRNTWFCGSYFGHGFHEDALQSGLAVAEAMGGASRPWSVDPRASRIHTQPMLAAAE</sequence>
<dbReference type="Gene3D" id="3.50.50.60">
    <property type="entry name" value="FAD/NAD(P)-binding domain"/>
    <property type="match status" value="1"/>
</dbReference>
<dbReference type="InterPro" id="IPR050464">
    <property type="entry name" value="Zeta_carotene_desat/Oxidored"/>
</dbReference>
<dbReference type="Pfam" id="PF01593">
    <property type="entry name" value="Amino_oxidase"/>
    <property type="match status" value="1"/>
</dbReference>
<reference evidence="2 3" key="1">
    <citation type="journal article" date="2015" name="Int. J. Syst. Evol. Microbiol.">
        <title>Youhaiella tibetensis gen. nov., sp. nov., isolated from subsurface sediment.</title>
        <authorList>
            <person name="Wang Y.X."/>
            <person name="Huang F.Q."/>
            <person name="Nogi Y."/>
            <person name="Pang S.J."/>
            <person name="Wang P.K."/>
            <person name="Lv J."/>
        </authorList>
    </citation>
    <scope>NUCLEOTIDE SEQUENCE [LARGE SCALE GENOMIC DNA]</scope>
    <source>
        <strain evidence="3">fig4</strain>
    </source>
</reference>
<organism evidence="2 3">
    <name type="scientific">Paradevosia tibetensis</name>
    <dbReference type="NCBI Taxonomy" id="1447062"/>
    <lineage>
        <taxon>Bacteria</taxon>
        <taxon>Pseudomonadati</taxon>
        <taxon>Pseudomonadota</taxon>
        <taxon>Alphaproteobacteria</taxon>
        <taxon>Hyphomicrobiales</taxon>
        <taxon>Devosiaceae</taxon>
        <taxon>Paradevosia</taxon>
    </lineage>
</organism>
<dbReference type="InterPro" id="IPR036188">
    <property type="entry name" value="FAD/NAD-bd_sf"/>
</dbReference>
<proteinExistence type="predicted"/>
<dbReference type="OrthoDB" id="20837at2"/>
<evidence type="ECO:0000259" key="1">
    <source>
        <dbReference type="Pfam" id="PF01593"/>
    </source>
</evidence>
<dbReference type="FunFam" id="1.10.405.20:FF:000001">
    <property type="entry name" value="Amine oxidase"/>
    <property type="match status" value="1"/>
</dbReference>
<keyword evidence="3" id="KW-1185">Reference proteome</keyword>
<dbReference type="RefSeq" id="WP_147658117.1">
    <property type="nucleotide sequence ID" value="NZ_BMFM01000001.1"/>
</dbReference>
<gene>
    <name evidence="2" type="ORF">FNA67_02270</name>
</gene>
<dbReference type="EMBL" id="CP041690">
    <property type="protein sequence ID" value="QEE22665.1"/>
    <property type="molecule type" value="Genomic_DNA"/>
</dbReference>
<dbReference type="PANTHER" id="PTHR42923">
    <property type="entry name" value="PROTOPORPHYRINOGEN OXIDASE"/>
    <property type="match status" value="1"/>
</dbReference>
<dbReference type="Gene3D" id="1.10.405.20">
    <property type="match status" value="1"/>
</dbReference>
<dbReference type="SUPFAM" id="SSF51905">
    <property type="entry name" value="FAD/NAD(P)-binding domain"/>
    <property type="match status" value="1"/>
</dbReference>
<dbReference type="KEGG" id="yti:FNA67_02270"/>
<dbReference type="Proteomes" id="UP000321062">
    <property type="component" value="Chromosome"/>
</dbReference>
<evidence type="ECO:0000313" key="2">
    <source>
        <dbReference type="EMBL" id="QEE22665.1"/>
    </source>
</evidence>
<protein>
    <submittedName>
        <fullName evidence="2">FAD-dependent oxidoreductase</fullName>
    </submittedName>
</protein>
<dbReference type="Gene3D" id="3.30.70.1990">
    <property type="match status" value="1"/>
</dbReference>
<dbReference type="InterPro" id="IPR002937">
    <property type="entry name" value="Amino_oxidase"/>
</dbReference>
<feature type="domain" description="Amine oxidase" evidence="1">
    <location>
        <begin position="8"/>
        <end position="270"/>
    </location>
</feature>
<dbReference type="AlphaFoldDB" id="A0A5B9DUT3"/>
<evidence type="ECO:0000313" key="3">
    <source>
        <dbReference type="Proteomes" id="UP000321062"/>
    </source>
</evidence>
<accession>A0A5B9DUT3</accession>